<dbReference type="EMBL" id="NRDI02000015">
    <property type="protein sequence ID" value="KAI1510857.1"/>
    <property type="molecule type" value="Genomic_DNA"/>
</dbReference>
<dbReference type="OrthoDB" id="3798088at2759"/>
<dbReference type="Gene3D" id="3.30.710.10">
    <property type="entry name" value="Potassium Channel Kv1.1, Chain A"/>
    <property type="match status" value="1"/>
</dbReference>
<dbReference type="SUPFAM" id="SSF54695">
    <property type="entry name" value="POZ domain"/>
    <property type="match status" value="1"/>
</dbReference>
<dbReference type="AlphaFoldDB" id="A0A922N6X7"/>
<dbReference type="PANTHER" id="PTHR47843">
    <property type="entry name" value="BTB DOMAIN-CONTAINING PROTEIN-RELATED"/>
    <property type="match status" value="1"/>
</dbReference>
<comment type="caution">
    <text evidence="2">The sequence shown here is derived from an EMBL/GenBank/DDBJ whole genome shotgun (WGS) entry which is preliminary data.</text>
</comment>
<dbReference type="InterPro" id="IPR011333">
    <property type="entry name" value="SKP1/BTB/POZ_sf"/>
</dbReference>
<dbReference type="Pfam" id="PF00651">
    <property type="entry name" value="BTB"/>
    <property type="match status" value="1"/>
</dbReference>
<keyword evidence="3" id="KW-1185">Reference proteome</keyword>
<dbReference type="PROSITE" id="PS50097">
    <property type="entry name" value="BTB"/>
    <property type="match status" value="1"/>
</dbReference>
<proteinExistence type="predicted"/>
<name>A0A922N6X7_9PLEO</name>
<evidence type="ECO:0000259" key="1">
    <source>
        <dbReference type="PROSITE" id="PS50097"/>
    </source>
</evidence>
<protein>
    <submittedName>
        <fullName evidence="2">BTB/POZ domain containing protein</fullName>
    </submittedName>
</protein>
<accession>A0A922N6X7</accession>
<gene>
    <name evidence="2" type="ORF">Ptr86124_009978</name>
</gene>
<sequence>MPSPTNPFGQSPIPCWYPSPKPPANVYDTPITIIVGHPGSEKTYHIYRSLLCHRSRYFDRLLNGPFAESGANTLRLKHVNSATFQVFYDWINTGVVDFTTSIARTLTDRPTDGADADADAATPLLILSAYTFSTYHLIPLFSTALLDVFYTHTMQTQRLHACLIPVLYKYTTEGDAMRRLFVDLWIESRGAEGVGKKVLETLEGEFFVDWVVGCRERGLVLGGKGWEERMRRVRRGGFCARYHRHG</sequence>
<feature type="domain" description="BTB" evidence="1">
    <location>
        <begin position="29"/>
        <end position="100"/>
    </location>
</feature>
<dbReference type="PANTHER" id="PTHR47843:SF2">
    <property type="entry name" value="BTB DOMAIN-CONTAINING PROTEIN"/>
    <property type="match status" value="1"/>
</dbReference>
<dbReference type="CDD" id="cd18186">
    <property type="entry name" value="BTB_POZ_ZBTB_KLHL-like"/>
    <property type="match status" value="1"/>
</dbReference>
<dbReference type="Proteomes" id="UP000249757">
    <property type="component" value="Unassembled WGS sequence"/>
</dbReference>
<reference evidence="3" key="1">
    <citation type="journal article" date="2022" name="Microb. Genom.">
        <title>A global pangenome for the wheat fungal pathogen Pyrenophora tritici-repentis and prediction of effector protein structural homology.</title>
        <authorList>
            <person name="Moolhuijzen P.M."/>
            <person name="See P.T."/>
            <person name="Shi G."/>
            <person name="Powell H.R."/>
            <person name="Cockram J."/>
            <person name="Jorgensen L.N."/>
            <person name="Benslimane H."/>
            <person name="Strelkov S.E."/>
            <person name="Turner J."/>
            <person name="Liu Z."/>
            <person name="Moffat C.S."/>
        </authorList>
    </citation>
    <scope>NUCLEOTIDE SEQUENCE [LARGE SCALE GENOMIC DNA]</scope>
</reference>
<evidence type="ECO:0000313" key="2">
    <source>
        <dbReference type="EMBL" id="KAI1510857.1"/>
    </source>
</evidence>
<organism evidence="2 3">
    <name type="scientific">Pyrenophora tritici-repentis</name>
    <dbReference type="NCBI Taxonomy" id="45151"/>
    <lineage>
        <taxon>Eukaryota</taxon>
        <taxon>Fungi</taxon>
        <taxon>Dikarya</taxon>
        <taxon>Ascomycota</taxon>
        <taxon>Pezizomycotina</taxon>
        <taxon>Dothideomycetes</taxon>
        <taxon>Pleosporomycetidae</taxon>
        <taxon>Pleosporales</taxon>
        <taxon>Pleosporineae</taxon>
        <taxon>Pleosporaceae</taxon>
        <taxon>Pyrenophora</taxon>
    </lineage>
</organism>
<evidence type="ECO:0000313" key="3">
    <source>
        <dbReference type="Proteomes" id="UP000249757"/>
    </source>
</evidence>
<dbReference type="InterPro" id="IPR000210">
    <property type="entry name" value="BTB/POZ_dom"/>
</dbReference>
<dbReference type="OMA" id="ANDNGMQ"/>